<evidence type="ECO:0000313" key="2">
    <source>
        <dbReference type="Proteomes" id="UP001198495"/>
    </source>
</evidence>
<dbReference type="EMBL" id="JAJEQT010000002">
    <property type="protein sequence ID" value="MCC2218247.1"/>
    <property type="molecule type" value="Genomic_DNA"/>
</dbReference>
<organism evidence="1 2">
    <name type="scientific">Coprococcus hominis</name>
    <name type="common">ex Arizal et al. 2022</name>
    <dbReference type="NCBI Taxonomy" id="2881262"/>
    <lineage>
        <taxon>Bacteria</taxon>
        <taxon>Bacillati</taxon>
        <taxon>Bacillota</taxon>
        <taxon>Clostridia</taxon>
        <taxon>Lachnospirales</taxon>
        <taxon>Lachnospiraceae</taxon>
        <taxon>Coprococcus</taxon>
    </lineage>
</organism>
<sequence>MMNDAGVAEQLDYEIQDVYFTDKNKIAPNYERKPKEGDGVVVDNDQVRITYINSYIIDELDKNAFSNNPYFYVENKTDHDLKIEVEGTAILDGKIVRAQIPFDVTFKVYNYTERYGEYINDNVYGVAHNNSIKEILDPTMKQYDTQIVMRDIND</sequence>
<protein>
    <submittedName>
        <fullName evidence="1">Uncharacterized protein</fullName>
    </submittedName>
</protein>
<keyword evidence="2" id="KW-1185">Reference proteome</keyword>
<evidence type="ECO:0000313" key="1">
    <source>
        <dbReference type="EMBL" id="MCC2218247.1"/>
    </source>
</evidence>
<gene>
    <name evidence="1" type="ORF">LKD28_04250</name>
</gene>
<dbReference type="RefSeq" id="WP_227573001.1">
    <property type="nucleotide sequence ID" value="NZ_JAJEQT010000002.1"/>
</dbReference>
<reference evidence="1 2" key="1">
    <citation type="submission" date="2021-10" db="EMBL/GenBank/DDBJ databases">
        <title>Anaerobic single-cell dispensing facilitates the cultivation of human gut bacteria.</title>
        <authorList>
            <person name="Afrizal A."/>
        </authorList>
    </citation>
    <scope>NUCLEOTIDE SEQUENCE [LARGE SCALE GENOMIC DNA]</scope>
    <source>
        <strain evidence="1 2">CLA-AA-H212</strain>
    </source>
</reference>
<dbReference type="Proteomes" id="UP001198495">
    <property type="component" value="Unassembled WGS sequence"/>
</dbReference>
<proteinExistence type="predicted"/>
<accession>A0ABS8FM16</accession>
<name>A0ABS8FM16_9FIRM</name>
<comment type="caution">
    <text evidence="1">The sequence shown here is derived from an EMBL/GenBank/DDBJ whole genome shotgun (WGS) entry which is preliminary data.</text>
</comment>